<evidence type="ECO:0000313" key="2">
    <source>
        <dbReference type="EMBL" id="KRY74379.1"/>
    </source>
</evidence>
<evidence type="ECO:0000313" key="6">
    <source>
        <dbReference type="Proteomes" id="UP000054805"/>
    </source>
</evidence>
<protein>
    <submittedName>
        <fullName evidence="3">Uncharacterized protein</fullName>
    </submittedName>
</protein>
<dbReference type="EMBL" id="JYDV01000027">
    <property type="protein sequence ID" value="KRZ40424.1"/>
    <property type="molecule type" value="Genomic_DNA"/>
</dbReference>
<comment type="caution">
    <text evidence="3">The sequence shown here is derived from an EMBL/GenBank/DDBJ whole genome shotgun (WGS) entry which is preliminary data.</text>
</comment>
<dbReference type="Proteomes" id="UP000054632">
    <property type="component" value="Unassembled WGS sequence"/>
</dbReference>
<dbReference type="Proteomes" id="UP000054826">
    <property type="component" value="Unassembled WGS sequence"/>
</dbReference>
<organism evidence="3 6">
    <name type="scientific">Trichinella pseudospiralis</name>
    <name type="common">Parasitic roundworm</name>
    <dbReference type="NCBI Taxonomy" id="6337"/>
    <lineage>
        <taxon>Eukaryota</taxon>
        <taxon>Metazoa</taxon>
        <taxon>Ecdysozoa</taxon>
        <taxon>Nematoda</taxon>
        <taxon>Enoplea</taxon>
        <taxon>Dorylaimia</taxon>
        <taxon>Trichinellida</taxon>
        <taxon>Trichinellidae</taxon>
        <taxon>Trichinella</taxon>
    </lineage>
</organism>
<evidence type="ECO:0000313" key="1">
    <source>
        <dbReference type="EMBL" id="KRX98644.1"/>
    </source>
</evidence>
<dbReference type="Proteomes" id="UP000054805">
    <property type="component" value="Unassembled WGS sequence"/>
</dbReference>
<proteinExistence type="predicted"/>
<dbReference type="EMBL" id="JYDR01000026">
    <property type="protein sequence ID" value="KRY74379.1"/>
    <property type="molecule type" value="Genomic_DNA"/>
</dbReference>
<dbReference type="AlphaFoldDB" id="A0A0V1JFJ6"/>
<dbReference type="Proteomes" id="UP000054815">
    <property type="component" value="Unassembled WGS sequence"/>
</dbReference>
<dbReference type="EMBL" id="JYDS01000008">
    <property type="protein sequence ID" value="KRZ33645.1"/>
    <property type="molecule type" value="Genomic_DNA"/>
</dbReference>
<dbReference type="EMBL" id="JYDU01000020">
    <property type="protein sequence ID" value="KRX98644.1"/>
    <property type="molecule type" value="Genomic_DNA"/>
</dbReference>
<evidence type="ECO:0000313" key="4">
    <source>
        <dbReference type="EMBL" id="KRZ40424.1"/>
    </source>
</evidence>
<name>A0A0V1JFJ6_TRIPS</name>
<accession>A0A0V1JFJ6</accession>
<keyword evidence="6" id="KW-1185">Reference proteome</keyword>
<reference evidence="5 6" key="1">
    <citation type="submission" date="2015-01" db="EMBL/GenBank/DDBJ databases">
        <title>Evolution of Trichinella species and genotypes.</title>
        <authorList>
            <person name="Korhonen P.K."/>
            <person name="Edoardo P."/>
            <person name="Giuseppe L.R."/>
            <person name="Gasser R.B."/>
        </authorList>
    </citation>
    <scope>NUCLEOTIDE SEQUENCE [LARGE SCALE GENOMIC DNA]</scope>
    <source>
        <strain evidence="2">ISS13</strain>
        <strain evidence="1">ISS141</strain>
        <strain evidence="4">ISS176</strain>
        <strain evidence="3">ISS588</strain>
    </source>
</reference>
<evidence type="ECO:0000313" key="5">
    <source>
        <dbReference type="Proteomes" id="UP000054632"/>
    </source>
</evidence>
<gene>
    <name evidence="2" type="ORF">T4A_9398</name>
    <name evidence="3" type="ORF">T4B_10980</name>
    <name evidence="4" type="ORF">T4C_816</name>
    <name evidence="1" type="ORF">T4E_11641</name>
</gene>
<evidence type="ECO:0000313" key="3">
    <source>
        <dbReference type="EMBL" id="KRZ33645.1"/>
    </source>
</evidence>
<sequence length="40" mass="4534">MLPQLMATAHRSRTPTHRLILLLKLDTTVLDNCGKRKTSC</sequence>